<dbReference type="Proteomes" id="UP000032673">
    <property type="component" value="Unassembled WGS sequence"/>
</dbReference>
<dbReference type="Gene3D" id="3.30.420.270">
    <property type="match status" value="1"/>
</dbReference>
<evidence type="ECO:0000313" key="17">
    <source>
        <dbReference type="Proteomes" id="UP000032673"/>
    </source>
</evidence>
<comment type="caution">
    <text evidence="16">The sequence shown here is derived from an EMBL/GenBank/DDBJ whole genome shotgun (WGS) entry which is preliminary data.</text>
</comment>
<sequence>MGMNVGSESTTEDEGIVDINTTPLIDVMLVLLIMLIITIPLQTQAVSIDLPQGNPPPSTQETPVVTLAVDFDNTITWNGQPISGEDDLQARLREAATGPAETQPEVHLQPNRLADYKTVVHVMADAQRLGVTKLGIVGQEQFAEGQ</sequence>
<evidence type="ECO:0000313" key="18">
    <source>
        <dbReference type="Proteomes" id="UP000194641"/>
    </source>
</evidence>
<evidence type="ECO:0000256" key="2">
    <source>
        <dbReference type="ARBA" id="ARBA00004249"/>
    </source>
</evidence>
<keyword evidence="6" id="KW-1003">Cell membrane</keyword>
<evidence type="ECO:0000256" key="10">
    <source>
        <dbReference type="ARBA" id="ARBA00022989"/>
    </source>
</evidence>
<comment type="subcellular location">
    <subcellularLocation>
        <location evidence="2">Cell inner membrane</location>
        <topology evidence="2">Single-pass type II membrane protein</topology>
    </subcellularLocation>
    <subcellularLocation>
        <location evidence="12">Cell membrane</location>
        <topology evidence="12">Single-pass type II membrane protein</topology>
    </subcellularLocation>
</comment>
<dbReference type="GO" id="GO:0022857">
    <property type="term" value="F:transmembrane transporter activity"/>
    <property type="evidence" value="ECO:0007669"/>
    <property type="project" value="InterPro"/>
</dbReference>
<gene>
    <name evidence="15" type="primary">exbD1_2</name>
    <name evidence="14" type="ORF">Abin_062_043</name>
    <name evidence="15" type="ORF">AIN02nite_24440</name>
    <name evidence="16" type="ORF">HK17_07175</name>
</gene>
<keyword evidence="9 12" id="KW-0653">Protein transport</keyword>
<evidence type="ECO:0000256" key="6">
    <source>
        <dbReference type="ARBA" id="ARBA00022475"/>
    </source>
</evidence>
<keyword evidence="8 12" id="KW-0812">Transmembrane</keyword>
<protein>
    <submittedName>
        <fullName evidence="16">Biopolymer transporter ExbD</fullName>
    </submittedName>
    <submittedName>
        <fullName evidence="14">TonB-dependent biopolymer transport protein ExbD/TolR</fullName>
    </submittedName>
</protein>
<keyword evidence="10 13" id="KW-1133">Transmembrane helix</keyword>
<dbReference type="Proteomes" id="UP000321104">
    <property type="component" value="Unassembled WGS sequence"/>
</dbReference>
<comment type="similarity">
    <text evidence="3 12">Belongs to the ExbD/TolR family.</text>
</comment>
<evidence type="ECO:0000256" key="13">
    <source>
        <dbReference type="SAM" id="Phobius"/>
    </source>
</evidence>
<dbReference type="RefSeq" id="WP_048847811.1">
    <property type="nucleotide sequence ID" value="NZ_BAMW01000059.1"/>
</dbReference>
<dbReference type="EMBL" id="BAMW01000059">
    <property type="protein sequence ID" value="GAN64379.1"/>
    <property type="molecule type" value="Genomic_DNA"/>
</dbReference>
<dbReference type="AlphaFoldDB" id="A0A252ATW4"/>
<evidence type="ECO:0000313" key="14">
    <source>
        <dbReference type="EMBL" id="GAN64379.1"/>
    </source>
</evidence>
<dbReference type="GO" id="GO:0015031">
    <property type="term" value="P:protein transport"/>
    <property type="evidence" value="ECO:0007669"/>
    <property type="project" value="UniProtKB-KW"/>
</dbReference>
<evidence type="ECO:0000313" key="16">
    <source>
        <dbReference type="EMBL" id="OUI93744.1"/>
    </source>
</evidence>
<reference evidence="14 17" key="1">
    <citation type="submission" date="2012-11" db="EMBL/GenBank/DDBJ databases">
        <title>Whole genome sequence of Acetobacter indonesiensis 5H-1.</title>
        <authorList>
            <person name="Azuma Y."/>
            <person name="Higashiura N."/>
            <person name="Hirakawa H."/>
            <person name="Matsushita K."/>
        </authorList>
    </citation>
    <scope>NUCLEOTIDE SEQUENCE [LARGE SCALE GENOMIC DNA]</scope>
    <source>
        <strain evidence="14 17">5H-1</strain>
    </source>
</reference>
<dbReference type="EMBL" id="BJXQ01000018">
    <property type="protein sequence ID" value="GEN04419.1"/>
    <property type="molecule type" value="Genomic_DNA"/>
</dbReference>
<keyword evidence="7" id="KW-0997">Cell inner membrane</keyword>
<proteinExistence type="inferred from homology"/>
<organism evidence="16 18">
    <name type="scientific">Acetobacter indonesiensis</name>
    <dbReference type="NCBI Taxonomy" id="104101"/>
    <lineage>
        <taxon>Bacteria</taxon>
        <taxon>Pseudomonadati</taxon>
        <taxon>Pseudomonadota</taxon>
        <taxon>Alphaproteobacteria</taxon>
        <taxon>Acetobacterales</taxon>
        <taxon>Acetobacteraceae</taxon>
        <taxon>Acetobacter</taxon>
    </lineage>
</organism>
<reference evidence="18" key="3">
    <citation type="submission" date="2014-06" db="EMBL/GenBank/DDBJ databases">
        <authorList>
            <person name="Winans N.J."/>
            <person name="Newell P.D."/>
            <person name="Douglas A.E."/>
        </authorList>
    </citation>
    <scope>NUCLEOTIDE SEQUENCE [LARGE SCALE GENOMIC DNA]</scope>
</reference>
<evidence type="ECO:0000313" key="15">
    <source>
        <dbReference type="EMBL" id="GEN04419.1"/>
    </source>
</evidence>
<evidence type="ECO:0000256" key="3">
    <source>
        <dbReference type="ARBA" id="ARBA00005811"/>
    </source>
</evidence>
<dbReference type="Pfam" id="PF02472">
    <property type="entry name" value="ExbD"/>
    <property type="match status" value="1"/>
</dbReference>
<comment type="function">
    <text evidence="1">Involved in the TonB-dependent energy-dependent transport of various receptor-bound substrates.</text>
</comment>
<keyword evidence="5 12" id="KW-0813">Transport</keyword>
<dbReference type="PANTHER" id="PTHR30558:SF12">
    <property type="entry name" value="BIOPOLYMER TRANSPORT PROTEIN EXBD"/>
    <property type="match status" value="1"/>
</dbReference>
<evidence type="ECO:0000256" key="5">
    <source>
        <dbReference type="ARBA" id="ARBA00022448"/>
    </source>
</evidence>
<evidence type="ECO:0000256" key="1">
    <source>
        <dbReference type="ARBA" id="ARBA00003540"/>
    </source>
</evidence>
<keyword evidence="17" id="KW-1185">Reference proteome</keyword>
<evidence type="ECO:0000256" key="12">
    <source>
        <dbReference type="RuleBase" id="RU003879"/>
    </source>
</evidence>
<dbReference type="GO" id="GO:0005886">
    <property type="term" value="C:plasma membrane"/>
    <property type="evidence" value="ECO:0007669"/>
    <property type="project" value="UniProtKB-SubCell"/>
</dbReference>
<reference evidence="16" key="2">
    <citation type="submission" date="2014-06" db="EMBL/GenBank/DDBJ databases">
        <authorList>
            <person name="Ju J."/>
            <person name="Zhang J."/>
        </authorList>
    </citation>
    <scope>NUCLEOTIDE SEQUENCE [LARGE SCALE GENOMIC DNA]</scope>
    <source>
        <strain evidence="16">DmL_051</strain>
    </source>
</reference>
<evidence type="ECO:0000256" key="9">
    <source>
        <dbReference type="ARBA" id="ARBA00022927"/>
    </source>
</evidence>
<evidence type="ECO:0000256" key="8">
    <source>
        <dbReference type="ARBA" id="ARBA00022692"/>
    </source>
</evidence>
<evidence type="ECO:0000313" key="19">
    <source>
        <dbReference type="Proteomes" id="UP000321104"/>
    </source>
</evidence>
<reference evidence="15 19" key="4">
    <citation type="submission" date="2019-07" db="EMBL/GenBank/DDBJ databases">
        <title>Whole genome shotgun sequence of Acetobacter indonesiensis NBRC 16471.</title>
        <authorList>
            <person name="Hosoyama A."/>
            <person name="Uohara A."/>
            <person name="Ohji S."/>
            <person name="Ichikawa N."/>
        </authorList>
    </citation>
    <scope>NUCLEOTIDE SEQUENCE [LARGE SCALE GENOMIC DNA]</scope>
    <source>
        <strain evidence="15 19">NBRC 16471</strain>
    </source>
</reference>
<keyword evidence="11 13" id="KW-0472">Membrane</keyword>
<dbReference type="Proteomes" id="UP000194641">
    <property type="component" value="Unassembled WGS sequence"/>
</dbReference>
<dbReference type="EMBL" id="JOPA01000020">
    <property type="protein sequence ID" value="OUI93744.1"/>
    <property type="molecule type" value="Genomic_DNA"/>
</dbReference>
<comment type="subunit">
    <text evidence="4">The accessory proteins ExbB and ExbD seem to form a complex with TonB.</text>
</comment>
<dbReference type="PANTHER" id="PTHR30558">
    <property type="entry name" value="EXBD MEMBRANE COMPONENT OF PMF-DRIVEN MACROMOLECULE IMPORT SYSTEM"/>
    <property type="match status" value="1"/>
</dbReference>
<dbReference type="InterPro" id="IPR003400">
    <property type="entry name" value="ExbD"/>
</dbReference>
<evidence type="ECO:0000256" key="11">
    <source>
        <dbReference type="ARBA" id="ARBA00023136"/>
    </source>
</evidence>
<accession>A0A252ATW4</accession>
<feature type="transmembrane region" description="Helical" evidence="13">
    <location>
        <begin position="20"/>
        <end position="41"/>
    </location>
</feature>
<name>A0A252ATW4_9PROT</name>
<evidence type="ECO:0000256" key="4">
    <source>
        <dbReference type="ARBA" id="ARBA00011471"/>
    </source>
</evidence>
<evidence type="ECO:0000256" key="7">
    <source>
        <dbReference type="ARBA" id="ARBA00022519"/>
    </source>
</evidence>